<dbReference type="Pfam" id="PF01569">
    <property type="entry name" value="PAP2"/>
    <property type="match status" value="1"/>
</dbReference>
<feature type="transmembrane region" description="Helical" evidence="1">
    <location>
        <begin position="95"/>
        <end position="116"/>
    </location>
</feature>
<evidence type="ECO:0000256" key="1">
    <source>
        <dbReference type="SAM" id="Phobius"/>
    </source>
</evidence>
<dbReference type="PANTHER" id="PTHR14969">
    <property type="entry name" value="SPHINGOSINE-1-PHOSPHATE PHOSPHOHYDROLASE"/>
    <property type="match status" value="1"/>
</dbReference>
<proteinExistence type="predicted"/>
<evidence type="ECO:0000259" key="2">
    <source>
        <dbReference type="SMART" id="SM00014"/>
    </source>
</evidence>
<dbReference type="EMBL" id="CP165727">
    <property type="protein sequence ID" value="XDV67945.1"/>
    <property type="molecule type" value="Genomic_DNA"/>
</dbReference>
<gene>
    <name evidence="3" type="ORF">AB5J51_36000</name>
</gene>
<feature type="transmembrane region" description="Helical" evidence="1">
    <location>
        <begin position="164"/>
        <end position="183"/>
    </location>
</feature>
<feature type="transmembrane region" description="Helical" evidence="1">
    <location>
        <begin position="195"/>
        <end position="211"/>
    </location>
</feature>
<feature type="transmembrane region" description="Helical" evidence="1">
    <location>
        <begin position="128"/>
        <end position="152"/>
    </location>
</feature>
<keyword evidence="1" id="KW-0472">Membrane</keyword>
<feature type="domain" description="Phosphatidic acid phosphatase type 2/haloperoxidase" evidence="2">
    <location>
        <begin position="95"/>
        <end position="206"/>
    </location>
</feature>
<evidence type="ECO:0000313" key="3">
    <source>
        <dbReference type="EMBL" id="XDV67945.1"/>
    </source>
</evidence>
<dbReference type="PANTHER" id="PTHR14969:SF13">
    <property type="entry name" value="AT30094P"/>
    <property type="match status" value="1"/>
</dbReference>
<dbReference type="SMART" id="SM00014">
    <property type="entry name" value="acidPPc"/>
    <property type="match status" value="1"/>
</dbReference>
<dbReference type="AlphaFoldDB" id="A0AB39YED3"/>
<dbReference type="SUPFAM" id="SSF48317">
    <property type="entry name" value="Acid phosphatase/Vanadium-dependent haloperoxidase"/>
    <property type="match status" value="1"/>
</dbReference>
<accession>A0AB39YED3</accession>
<keyword evidence="1" id="KW-0812">Transmembrane</keyword>
<dbReference type="InterPro" id="IPR000326">
    <property type="entry name" value="PAP2/HPO"/>
</dbReference>
<dbReference type="Gene3D" id="1.20.144.10">
    <property type="entry name" value="Phosphatidic acid phosphatase type 2/haloperoxidase"/>
    <property type="match status" value="1"/>
</dbReference>
<dbReference type="InterPro" id="IPR036938">
    <property type="entry name" value="PAP2/HPO_sf"/>
</dbReference>
<dbReference type="CDD" id="cd03392">
    <property type="entry name" value="PAP2_like_2"/>
    <property type="match status" value="1"/>
</dbReference>
<keyword evidence="1" id="KW-1133">Transmembrane helix</keyword>
<protein>
    <submittedName>
        <fullName evidence="3">Phosphatase PAP2 family protein</fullName>
    </submittedName>
</protein>
<feature type="transmembrane region" description="Helical" evidence="1">
    <location>
        <begin position="59"/>
        <end position="83"/>
    </location>
</feature>
<organism evidence="3">
    <name type="scientific">Streptomyces sp. R33</name>
    <dbReference type="NCBI Taxonomy" id="3238629"/>
    <lineage>
        <taxon>Bacteria</taxon>
        <taxon>Bacillati</taxon>
        <taxon>Actinomycetota</taxon>
        <taxon>Actinomycetes</taxon>
        <taxon>Kitasatosporales</taxon>
        <taxon>Streptomycetaceae</taxon>
        <taxon>Streptomyces</taxon>
    </lineage>
</organism>
<sequence length="214" mass="22465">MKTGQAPSPTRWALASVLCAALFALLTALVVARHGTPFALDESWHRWSVQHRSSFPVALARGITATGSGPLPYACAVAAGLIAGRGSRGRVMTAAGALGFLVLVQAVRHAVLYGVARPRPPVADWAALAAWSAFPSGHATTSVIVAGLLAWAAWRTATPATARFCWVLAACWAVSVGLSRIYLGVHWPTDVLGGWLYALMWLTAAKALAAANRM</sequence>
<reference evidence="3" key="1">
    <citation type="submission" date="2024-08" db="EMBL/GenBank/DDBJ databases">
        <authorList>
            <person name="Yu S.T."/>
        </authorList>
    </citation>
    <scope>NUCLEOTIDE SEQUENCE</scope>
    <source>
        <strain evidence="3">R33</strain>
    </source>
</reference>
<name>A0AB39YED3_9ACTN</name>